<dbReference type="RefSeq" id="WP_308474031.1">
    <property type="nucleotide sequence ID" value="NZ_OY726394.1"/>
</dbReference>
<dbReference type="Pfam" id="PF00171">
    <property type="entry name" value="Aldedh"/>
    <property type="match status" value="1"/>
</dbReference>
<dbReference type="InterPro" id="IPR016161">
    <property type="entry name" value="Ald_DH/histidinol_DH"/>
</dbReference>
<reference evidence="6 7" key="1">
    <citation type="submission" date="2023-08" db="EMBL/GenBank/DDBJ databases">
        <authorList>
            <person name="Folkvardsen B D."/>
            <person name="Norman A."/>
        </authorList>
    </citation>
    <scope>NUCLEOTIDE SEQUENCE [LARGE SCALE GENOMIC DNA]</scope>
    <source>
        <strain evidence="6 7">Mu0083</strain>
    </source>
</reference>
<evidence type="ECO:0000313" key="7">
    <source>
        <dbReference type="Proteomes" id="UP001190336"/>
    </source>
</evidence>
<evidence type="ECO:0000313" key="6">
    <source>
        <dbReference type="EMBL" id="CAJ1504045.1"/>
    </source>
</evidence>
<dbReference type="EC" id="1.2.1.-" evidence="6"/>
<dbReference type="EMBL" id="OY726394">
    <property type="protein sequence ID" value="CAJ1504045.1"/>
    <property type="molecule type" value="Genomic_DNA"/>
</dbReference>
<proteinExistence type="inferred from homology"/>
<dbReference type="CDD" id="cd07089">
    <property type="entry name" value="ALDH_CddD-AldA-like"/>
    <property type="match status" value="1"/>
</dbReference>
<protein>
    <submittedName>
        <fullName evidence="6">Aldehyde dehydrogenase</fullName>
        <ecNumber evidence="6">1.2.1.-</ecNumber>
    </submittedName>
</protein>
<dbReference type="InterPro" id="IPR016162">
    <property type="entry name" value="Ald_DH_N"/>
</dbReference>
<keyword evidence="2 4" id="KW-0560">Oxidoreductase</keyword>
<dbReference type="PANTHER" id="PTHR42804">
    <property type="entry name" value="ALDEHYDE DEHYDROGENASE"/>
    <property type="match status" value="1"/>
</dbReference>
<dbReference type="GO" id="GO:0005524">
    <property type="term" value="F:ATP binding"/>
    <property type="evidence" value="ECO:0007669"/>
    <property type="project" value="UniProtKB-KW"/>
</dbReference>
<dbReference type="GO" id="GO:0016491">
    <property type="term" value="F:oxidoreductase activity"/>
    <property type="evidence" value="ECO:0007669"/>
    <property type="project" value="UniProtKB-KW"/>
</dbReference>
<keyword evidence="6" id="KW-0547">Nucleotide-binding</keyword>
<dbReference type="PANTHER" id="PTHR42804:SF1">
    <property type="entry name" value="ALDEHYDE DEHYDROGENASE-RELATED"/>
    <property type="match status" value="1"/>
</dbReference>
<dbReference type="Gene3D" id="3.40.605.10">
    <property type="entry name" value="Aldehyde Dehydrogenase, Chain A, domain 1"/>
    <property type="match status" value="1"/>
</dbReference>
<name>A0ABN9NF78_9MYCO</name>
<dbReference type="InterPro" id="IPR015590">
    <property type="entry name" value="Aldehyde_DH_dom"/>
</dbReference>
<dbReference type="SUPFAM" id="SSF53720">
    <property type="entry name" value="ALDH-like"/>
    <property type="match status" value="1"/>
</dbReference>
<dbReference type="InterPro" id="IPR029510">
    <property type="entry name" value="Ald_DH_CS_GLU"/>
</dbReference>
<dbReference type="Proteomes" id="UP001190336">
    <property type="component" value="Chromosome"/>
</dbReference>
<dbReference type="NCBIfam" id="TIGR04284">
    <property type="entry name" value="aldehy_Rv0768"/>
    <property type="match status" value="1"/>
</dbReference>
<feature type="active site" evidence="3">
    <location>
        <position position="259"/>
    </location>
</feature>
<sequence>MALLADGLSRLFIDGKLTAGGAGAYATINPATEEVLGEAANADTADMDRAIGAARRAFDETDWSTNTELRVRGIRQLRDAMGEHLEELRELTIADVGAPRMLTAGAQLEGPIADLSFAADTAESYEWTQDLGLAKPLGIPTKRSVVREAVGVVGAVTPWNFPHQINLAKLGPALAAGNTVVLKPAPDTPWVAAVLGELIAEKTDIPAGVVNIVTSTDHSLGAMLSKDPRVDMVSFTGSTATGRSVMADAAATIKRVFLELGGKSAFLVLDDADLAAACSVAGFSVCLHAGQGCAITTRLVVPRARYDEAVAIAAGTMGSIKPGDPSKPGTVCGPVISARQRDRVQSYLDLAIEEGGRFACGGGRPADQPKGFFIEPTVIAGLGNDARVAREEIFGPVLTVIPHDGDDDAVRIANDSPYGLSGTVFGTDPERAAGVAARLRAGTVNVNGGVWYSADVPFGGYKQSGNGREMGIAGFEEYLETKAIATAAN</sequence>
<dbReference type="Gene3D" id="3.40.309.10">
    <property type="entry name" value="Aldehyde Dehydrogenase, Chain A, domain 2"/>
    <property type="match status" value="1"/>
</dbReference>
<evidence type="ECO:0000256" key="4">
    <source>
        <dbReference type="RuleBase" id="RU003345"/>
    </source>
</evidence>
<evidence type="ECO:0000256" key="3">
    <source>
        <dbReference type="PROSITE-ProRule" id="PRU10007"/>
    </source>
</evidence>
<evidence type="ECO:0000256" key="1">
    <source>
        <dbReference type="ARBA" id="ARBA00009986"/>
    </source>
</evidence>
<evidence type="ECO:0000256" key="2">
    <source>
        <dbReference type="ARBA" id="ARBA00023002"/>
    </source>
</evidence>
<keyword evidence="7" id="KW-1185">Reference proteome</keyword>
<keyword evidence="6" id="KW-0067">ATP-binding</keyword>
<accession>A0ABN9NF78</accession>
<evidence type="ECO:0000259" key="5">
    <source>
        <dbReference type="Pfam" id="PF00171"/>
    </source>
</evidence>
<organism evidence="6 7">
    <name type="scientific">[Mycobacterium] kokjensenii</name>
    <dbReference type="NCBI Taxonomy" id="3064287"/>
    <lineage>
        <taxon>Bacteria</taxon>
        <taxon>Bacillati</taxon>
        <taxon>Actinomycetota</taxon>
        <taxon>Actinomycetes</taxon>
        <taxon>Mycobacteriales</taxon>
        <taxon>Mycobacteriaceae</taxon>
        <taxon>Mycolicibacter</taxon>
    </lineage>
</organism>
<dbReference type="InterPro" id="IPR026460">
    <property type="entry name" value="Aldehyde_dehydrogenase_Rv0768"/>
</dbReference>
<dbReference type="PROSITE" id="PS00687">
    <property type="entry name" value="ALDEHYDE_DEHYDR_GLU"/>
    <property type="match status" value="1"/>
</dbReference>
<gene>
    <name evidence="6" type="ORF">MU0083_003336</name>
</gene>
<dbReference type="InterPro" id="IPR016163">
    <property type="entry name" value="Ald_DH_C"/>
</dbReference>
<feature type="domain" description="Aldehyde dehydrogenase" evidence="5">
    <location>
        <begin position="24"/>
        <end position="484"/>
    </location>
</feature>
<comment type="similarity">
    <text evidence="1 4">Belongs to the aldehyde dehydrogenase family.</text>
</comment>